<name>A0A5J5GPY8_9RHOB</name>
<reference evidence="2 3" key="1">
    <citation type="submission" date="2019-09" db="EMBL/GenBank/DDBJ databases">
        <authorList>
            <person name="Park J.-S."/>
            <person name="Choi H.-J."/>
        </authorList>
    </citation>
    <scope>NUCLEOTIDE SEQUENCE [LARGE SCALE GENOMIC DNA]</scope>
    <source>
        <strain evidence="2 3">176SS1-4</strain>
    </source>
</reference>
<dbReference type="InterPro" id="IPR007172">
    <property type="entry name" value="DUF374"/>
</dbReference>
<dbReference type="Pfam" id="PF04028">
    <property type="entry name" value="DUF374"/>
    <property type="match status" value="1"/>
</dbReference>
<gene>
    <name evidence="2" type="ORF">F3S47_04115</name>
</gene>
<dbReference type="AlphaFoldDB" id="A0A5J5GPY8"/>
<dbReference type="SUPFAM" id="SSF69593">
    <property type="entry name" value="Glycerol-3-phosphate (1)-acyltransferase"/>
    <property type="match status" value="1"/>
</dbReference>
<organism evidence="2 3">
    <name type="scientific">Histidinibacterium aquaticum</name>
    <dbReference type="NCBI Taxonomy" id="2613962"/>
    <lineage>
        <taxon>Bacteria</taxon>
        <taxon>Pseudomonadati</taxon>
        <taxon>Pseudomonadota</taxon>
        <taxon>Alphaproteobacteria</taxon>
        <taxon>Rhodobacterales</taxon>
        <taxon>Paracoccaceae</taxon>
        <taxon>Histidinibacterium</taxon>
    </lineage>
</organism>
<dbReference type="RefSeq" id="WP_150443922.1">
    <property type="nucleotide sequence ID" value="NZ_VYQE01000001.1"/>
</dbReference>
<sequence>MTKWQTRAEDWLRPRLVRRYGAHMDRVAARTDWQRIGFEPWEELIADGKPFILAHWHGRLAMSAYLSTGAPWPLTGLAYRHPIARVLTDGLPERGTEVVHLSPRRSNTGALRLAVAALRKGRILGITPDGPNGPVHVPKRGVVDIAALTGVPIAPFSYSTSRKFVLPTWDSFLLPRPGGHGVMAFGAPITVPKRPTPEQEQSTLDQLARVLNELDADCDAAVSRPRG</sequence>
<keyword evidence="3" id="KW-1185">Reference proteome</keyword>
<accession>A0A5J5GPY8</accession>
<protein>
    <submittedName>
        <fullName evidence="2">DUF374 domain-containing protein</fullName>
    </submittedName>
</protein>
<evidence type="ECO:0000313" key="3">
    <source>
        <dbReference type="Proteomes" id="UP000326554"/>
    </source>
</evidence>
<feature type="domain" description="DUF374" evidence="1">
    <location>
        <begin position="94"/>
        <end position="134"/>
    </location>
</feature>
<proteinExistence type="predicted"/>
<dbReference type="EMBL" id="VYQE01000001">
    <property type="protein sequence ID" value="KAA9010436.1"/>
    <property type="molecule type" value="Genomic_DNA"/>
</dbReference>
<dbReference type="Proteomes" id="UP000326554">
    <property type="component" value="Unassembled WGS sequence"/>
</dbReference>
<evidence type="ECO:0000313" key="2">
    <source>
        <dbReference type="EMBL" id="KAA9010436.1"/>
    </source>
</evidence>
<evidence type="ECO:0000259" key="1">
    <source>
        <dbReference type="Pfam" id="PF04028"/>
    </source>
</evidence>
<comment type="caution">
    <text evidence="2">The sequence shown here is derived from an EMBL/GenBank/DDBJ whole genome shotgun (WGS) entry which is preliminary data.</text>
</comment>